<dbReference type="Gene3D" id="3.10.20.90">
    <property type="entry name" value="Phosphatidylinositol 3-kinase Catalytic Subunit, Chain A, domain 1"/>
    <property type="match status" value="1"/>
</dbReference>
<dbReference type="InterPro" id="IPR023578">
    <property type="entry name" value="Ras_GEF_dom_sf"/>
</dbReference>
<dbReference type="SUPFAM" id="SSF51206">
    <property type="entry name" value="cAMP-binding domain-like"/>
    <property type="match status" value="2"/>
</dbReference>
<feature type="domain" description="N-terminal Ras-GEF" evidence="6">
    <location>
        <begin position="472"/>
        <end position="607"/>
    </location>
</feature>
<dbReference type="InterPro" id="IPR036964">
    <property type="entry name" value="RASGEF_cat_dom_sf"/>
</dbReference>
<dbReference type="InterPro" id="IPR018490">
    <property type="entry name" value="cNMP-bd_dom_sf"/>
</dbReference>
<dbReference type="CDD" id="cd01765">
    <property type="entry name" value="FERM_F0_F1"/>
    <property type="match status" value="1"/>
</dbReference>
<dbReference type="AlphaFoldDB" id="A0A8C2NJ69"/>
<reference evidence="7" key="2">
    <citation type="submission" date="2025-08" db="UniProtKB">
        <authorList>
            <consortium name="Ensembl"/>
        </authorList>
    </citation>
    <scope>IDENTIFICATION</scope>
</reference>
<dbReference type="PROSITE" id="PS50042">
    <property type="entry name" value="CNMP_BINDING_3"/>
    <property type="match status" value="2"/>
</dbReference>
<dbReference type="Pfam" id="PF00027">
    <property type="entry name" value="cNMP_binding"/>
    <property type="match status" value="2"/>
</dbReference>
<dbReference type="SMART" id="SM00229">
    <property type="entry name" value="RasGEFN"/>
    <property type="match status" value="1"/>
</dbReference>
<dbReference type="InterPro" id="IPR036390">
    <property type="entry name" value="WH_DNA-bd_sf"/>
</dbReference>
<dbReference type="Ensembl" id="ENSCHIT00010008550.1">
    <property type="protein sequence ID" value="ENSCHIP00010006164.1"/>
    <property type="gene ID" value="ENSCHIG00010004194.1"/>
</dbReference>
<accession>A0A8C2NJ69</accession>
<dbReference type="SUPFAM" id="SSF54236">
    <property type="entry name" value="Ubiquitin-like"/>
    <property type="match status" value="1"/>
</dbReference>
<evidence type="ECO:0000259" key="5">
    <source>
        <dbReference type="PROSITE" id="PS50042"/>
    </source>
</evidence>
<sequence length="898" mass="101985">MHVDSSKFFLIQLCAFSPLYRPLERSSEDVDIIFTRLKEVKAFEKFHPNLLHQICLCGYYENLEKGITLFRQGDIGTNWYAVLAGSLDVKVSETSSHQDAVTICTLGIGTAFGESILDNTPRHATIVTRESSELLRIEQKDFKALWEKYRQYMAGLLAPPYGTPLIEPHVPLRPANTITKSERAVRYMTATRRSPLPAAPPWARPRGKGEESHRLAATWPSCPTPSFVSGKRAGRQRCPQLTLAPMFPVVDQEHHFQDKYLFYRFLDDEHEDAPLPTEEEKKECDEELQDTMLLLSQMGPDAHMRMVLRKPPGQRTMDDLEIIYEELLHIKALSHLSTTVKRELAAVLIFESHAKGGTVLFNQGEEGTSWYIILKGSVNVVIYGKGVVCTLHEGDDFGKLALVNDAPRAASIVLREDNCHFLRVDKEDFNRILRDVEANTVRLKEHDQDVLVLEKVPAGNRASNQGNSQPQQKYTVMSGTPEKILEHFLETIRLEPALNEATDSVLNDFVMMHCVFMPNTQLCPALVAQYPFVPSQGTEQEKMDYALNNKRRVIRLVLQWAAMYGDILQEDDVAMAFLEEFYVSVSDDARMLAALKEQLPELEKILLLLLFLQHKVLLQQFNTGDERAQKRQPIRGSDEVLFKVYCLDHTYTTIRVPVAASVKEVLSAVADKLGSGEGLIIVKMSSGGEKVVLKPNDVSVFTTLTINGRLFACPREQFDSLVEELCKGGMSSPDLPHPPALSDLSLFTLELIYHTFGRHHFKKTTANLDLFLRRFNEIQFWVVTEICLCSQPSKRVQLLKKFIKIAAHCKEYKNLNSFFAIVMGLSNVAVSRLALTWERMIANTARTVRYCRSQPFNPDAAQANKNHQDVRSYVRQLNVIDNQRTLSQMSHRLEPRRP</sequence>
<dbReference type="GO" id="GO:0005085">
    <property type="term" value="F:guanyl-nucleotide exchange factor activity"/>
    <property type="evidence" value="ECO:0007669"/>
    <property type="project" value="UniProtKB-KW"/>
</dbReference>
<feature type="domain" description="Cyclic nucleotide-binding" evidence="5">
    <location>
        <begin position="332"/>
        <end position="433"/>
    </location>
</feature>
<evidence type="ECO:0000256" key="1">
    <source>
        <dbReference type="ARBA" id="ARBA00022658"/>
    </source>
</evidence>
<dbReference type="SMART" id="SM00100">
    <property type="entry name" value="cNMP"/>
    <property type="match status" value="2"/>
</dbReference>
<dbReference type="SUPFAM" id="SSF48366">
    <property type="entry name" value="Ras GEF"/>
    <property type="match status" value="1"/>
</dbReference>
<dbReference type="CDD" id="cd00038">
    <property type="entry name" value="CAP_ED"/>
    <property type="match status" value="2"/>
</dbReference>
<dbReference type="SUPFAM" id="SSF46785">
    <property type="entry name" value="Winged helix' DNA-binding domain"/>
    <property type="match status" value="1"/>
</dbReference>
<dbReference type="PANTHER" id="PTHR23113">
    <property type="entry name" value="GUANINE NUCLEOTIDE EXCHANGE FACTOR"/>
    <property type="match status" value="1"/>
</dbReference>
<dbReference type="FunFam" id="1.10.8.1240:FF:000001">
    <property type="entry name" value="Rap guanine nucleotide exchange factor (GEF) 4"/>
    <property type="match status" value="1"/>
</dbReference>
<evidence type="ECO:0000259" key="6">
    <source>
        <dbReference type="PROSITE" id="PS50212"/>
    </source>
</evidence>
<evidence type="ECO:0000259" key="4">
    <source>
        <dbReference type="PROSITE" id="PS50009"/>
    </source>
</evidence>
<dbReference type="Gene3D" id="1.10.10.10">
    <property type="entry name" value="Winged helix-like DNA-binding domain superfamily/Winged helix DNA-binding domain"/>
    <property type="match status" value="1"/>
</dbReference>
<reference evidence="7" key="1">
    <citation type="submission" date="2019-03" db="EMBL/GenBank/DDBJ databases">
        <title>Genome sequencing and reference-guided assembly of Black Bengal Goat (Capra hircus).</title>
        <authorList>
            <person name="Siddiki A.Z."/>
            <person name="Baten A."/>
            <person name="Billah M."/>
            <person name="Alam M.A.U."/>
            <person name="Shawrob K.S.M."/>
            <person name="Saha S."/>
            <person name="Chowdhury M."/>
            <person name="Rahman A.H."/>
            <person name="Stear M."/>
            <person name="Miah G."/>
            <person name="Das G.B."/>
            <person name="Hossain M.M."/>
            <person name="Kumkum M."/>
            <person name="Islam M.S."/>
            <person name="Mollah A.M."/>
            <person name="Ahsan A."/>
            <person name="Tusar F."/>
            <person name="Khan M.K.I."/>
        </authorList>
    </citation>
    <scope>NUCLEOTIDE SEQUENCE [LARGE SCALE GENOMIC DNA]</scope>
</reference>
<dbReference type="InterPro" id="IPR000651">
    <property type="entry name" value="Ras-like_Gua-exchang_fac_N"/>
</dbReference>
<dbReference type="Gene3D" id="1.20.870.10">
    <property type="entry name" value="Son of sevenless (SoS) protein Chain: S domain 1"/>
    <property type="match status" value="1"/>
</dbReference>
<dbReference type="CDD" id="cd06224">
    <property type="entry name" value="REM"/>
    <property type="match status" value="1"/>
</dbReference>
<dbReference type="Pfam" id="PF00618">
    <property type="entry name" value="RasGEF_N"/>
    <property type="match status" value="1"/>
</dbReference>
<dbReference type="FunFam" id="3.10.20.90:FF:000038">
    <property type="entry name" value="Rap guanine nucleotide exchange factor 4"/>
    <property type="match status" value="1"/>
</dbReference>
<feature type="domain" description="Cyclic nucleotide-binding" evidence="5">
    <location>
        <begin position="42"/>
        <end position="145"/>
    </location>
</feature>
<dbReference type="PROSITE" id="PS50009">
    <property type="entry name" value="RASGEF_CAT"/>
    <property type="match status" value="1"/>
</dbReference>
<dbReference type="GO" id="GO:0007265">
    <property type="term" value="P:Ras protein signal transduction"/>
    <property type="evidence" value="ECO:0007669"/>
    <property type="project" value="TreeGrafter"/>
</dbReference>
<protein>
    <recommendedName>
        <fullName evidence="8">Rap guanine nucleotide exchange factor 4</fullName>
    </recommendedName>
</protein>
<evidence type="ECO:0000313" key="7">
    <source>
        <dbReference type="Ensembl" id="ENSCHIP00010006164.1"/>
    </source>
</evidence>
<keyword evidence="1 2" id="KW-0344">Guanine-nucleotide releasing factor</keyword>
<dbReference type="Gene3D" id="2.60.120.10">
    <property type="entry name" value="Jelly Rolls"/>
    <property type="match status" value="2"/>
</dbReference>
<evidence type="ECO:0000256" key="2">
    <source>
        <dbReference type="PROSITE-ProRule" id="PRU00168"/>
    </source>
</evidence>
<dbReference type="InterPro" id="IPR001895">
    <property type="entry name" value="RASGEF_cat_dom"/>
</dbReference>
<evidence type="ECO:0008006" key="8">
    <source>
        <dbReference type="Google" id="ProtNLM"/>
    </source>
</evidence>
<dbReference type="InterPro" id="IPR008937">
    <property type="entry name" value="Ras-like_GEF"/>
</dbReference>
<dbReference type="GO" id="GO:0005886">
    <property type="term" value="C:plasma membrane"/>
    <property type="evidence" value="ECO:0007669"/>
    <property type="project" value="TreeGrafter"/>
</dbReference>
<dbReference type="InterPro" id="IPR014710">
    <property type="entry name" value="RmlC-like_jellyroll"/>
</dbReference>
<name>A0A8C2NJ69_CAPHI</name>
<dbReference type="PRINTS" id="PR00103">
    <property type="entry name" value="CAMPKINASE"/>
</dbReference>
<dbReference type="FunFam" id="2.60.120.10:FF:000015">
    <property type="entry name" value="Rap guanine nucleotide exchange factor 4"/>
    <property type="match status" value="1"/>
</dbReference>
<feature type="domain" description="Ras-GEF" evidence="4">
    <location>
        <begin position="731"/>
        <end position="898"/>
    </location>
</feature>
<dbReference type="InterPro" id="IPR000595">
    <property type="entry name" value="cNMP-bd_dom"/>
</dbReference>
<dbReference type="PANTHER" id="PTHR23113:SF175">
    <property type="entry name" value="RAP GUANINE NUCLEOTIDE EXCHANGE FACTOR 4"/>
    <property type="match status" value="1"/>
</dbReference>
<proteinExistence type="predicted"/>
<dbReference type="Gene3D" id="1.10.840.10">
    <property type="entry name" value="Ras guanine-nucleotide exchange factors catalytic domain"/>
    <property type="match status" value="2"/>
</dbReference>
<evidence type="ECO:0000256" key="3">
    <source>
        <dbReference type="SAM" id="MobiDB-lite"/>
    </source>
</evidence>
<dbReference type="InterPro" id="IPR036388">
    <property type="entry name" value="WH-like_DNA-bd_sf"/>
</dbReference>
<dbReference type="Pfam" id="PF00617">
    <property type="entry name" value="RasGEF"/>
    <property type="match status" value="1"/>
</dbReference>
<dbReference type="SMART" id="SM00147">
    <property type="entry name" value="RasGEF"/>
    <property type="match status" value="1"/>
</dbReference>
<feature type="region of interest" description="Disordered" evidence="3">
    <location>
        <begin position="195"/>
        <end position="218"/>
    </location>
</feature>
<organism evidence="7">
    <name type="scientific">Capra hircus</name>
    <name type="common">Goat</name>
    <dbReference type="NCBI Taxonomy" id="9925"/>
    <lineage>
        <taxon>Eukaryota</taxon>
        <taxon>Metazoa</taxon>
        <taxon>Chordata</taxon>
        <taxon>Craniata</taxon>
        <taxon>Vertebrata</taxon>
        <taxon>Euteleostomi</taxon>
        <taxon>Mammalia</taxon>
        <taxon>Eutheria</taxon>
        <taxon>Laurasiatheria</taxon>
        <taxon>Artiodactyla</taxon>
        <taxon>Ruminantia</taxon>
        <taxon>Pecora</taxon>
        <taxon>Bovidae</taxon>
        <taxon>Caprinae</taxon>
        <taxon>Capra</taxon>
    </lineage>
</organism>
<dbReference type="PROSITE" id="PS50212">
    <property type="entry name" value="RASGEF_NTER"/>
    <property type="match status" value="1"/>
</dbReference>
<dbReference type="InterPro" id="IPR029071">
    <property type="entry name" value="Ubiquitin-like_domsf"/>
</dbReference>